<dbReference type="Proteomes" id="UP000646308">
    <property type="component" value="Unassembled WGS sequence"/>
</dbReference>
<keyword evidence="6" id="KW-0547">Nucleotide-binding</keyword>
<comment type="caution">
    <text evidence="11">The sequence shown here is derived from an EMBL/GenBank/DDBJ whole genome shotgun (WGS) entry which is preliminary data.</text>
</comment>
<evidence type="ECO:0000256" key="10">
    <source>
        <dbReference type="ARBA" id="ARBA00049553"/>
    </source>
</evidence>
<name>A0A2T4MED6_9STAP</name>
<sequence>MYSIKMRASQNEGHISGAETICEASDIERMIATYFQKGFQHENGEPDFLNLKIEKVNLPTVQIKALPIIDHSQLKLSQLAASSHISQRAIEVAWRYIRNDTCYRGAIILDAYSGERIDEFGERGCRATHFCFKQQREDKIHNERIKDALAIATIFQSNEGVVGELCVSDDLNYTTGYFANHQGYHRLYDLKLKGSREGGRVLFVNQQFHIDAFTYFCQQQPKCVIY</sequence>
<evidence type="ECO:0000256" key="4">
    <source>
        <dbReference type="ARBA" id="ARBA00012984"/>
    </source>
</evidence>
<dbReference type="GO" id="GO:0005524">
    <property type="term" value="F:ATP binding"/>
    <property type="evidence" value="ECO:0007669"/>
    <property type="project" value="UniProtKB-KW"/>
</dbReference>
<organism evidence="11 12">
    <name type="scientific">Staphylococcus agnetis</name>
    <dbReference type="NCBI Taxonomy" id="985762"/>
    <lineage>
        <taxon>Bacteria</taxon>
        <taxon>Bacillati</taxon>
        <taxon>Bacillota</taxon>
        <taxon>Bacilli</taxon>
        <taxon>Bacillales</taxon>
        <taxon>Staphylococcaceae</taxon>
        <taxon>Staphylococcus</taxon>
    </lineage>
</organism>
<evidence type="ECO:0000313" key="11">
    <source>
        <dbReference type="EMBL" id="NJI02168.1"/>
    </source>
</evidence>
<gene>
    <name evidence="11" type="ORF">GLV84_04755</name>
</gene>
<comment type="subunit">
    <text evidence="3">Homodimer.</text>
</comment>
<evidence type="ECO:0000256" key="9">
    <source>
        <dbReference type="ARBA" id="ARBA00022842"/>
    </source>
</evidence>
<evidence type="ECO:0000256" key="3">
    <source>
        <dbReference type="ARBA" id="ARBA00011738"/>
    </source>
</evidence>
<proteinExistence type="predicted"/>
<dbReference type="NCBIfam" id="NF002360">
    <property type="entry name" value="PRK01322.1"/>
    <property type="match status" value="1"/>
</dbReference>
<evidence type="ECO:0000256" key="7">
    <source>
        <dbReference type="ARBA" id="ARBA00022756"/>
    </source>
</evidence>
<dbReference type="GO" id="GO:0009102">
    <property type="term" value="P:biotin biosynthetic process"/>
    <property type="evidence" value="ECO:0007669"/>
    <property type="project" value="UniProtKB-KW"/>
</dbReference>
<evidence type="ECO:0000256" key="1">
    <source>
        <dbReference type="ARBA" id="ARBA00001946"/>
    </source>
</evidence>
<dbReference type="Pfam" id="PF03744">
    <property type="entry name" value="BioW"/>
    <property type="match status" value="1"/>
</dbReference>
<evidence type="ECO:0000256" key="6">
    <source>
        <dbReference type="ARBA" id="ARBA00022741"/>
    </source>
</evidence>
<comment type="catalytic activity">
    <reaction evidence="10">
        <text>heptanedioate + ATP + CoA = 6-carboxyhexanoyl-CoA + AMP + diphosphate</text>
        <dbReference type="Rhea" id="RHEA:14781"/>
        <dbReference type="ChEBI" id="CHEBI:30616"/>
        <dbReference type="ChEBI" id="CHEBI:33019"/>
        <dbReference type="ChEBI" id="CHEBI:36165"/>
        <dbReference type="ChEBI" id="CHEBI:57287"/>
        <dbReference type="ChEBI" id="CHEBI:57360"/>
        <dbReference type="ChEBI" id="CHEBI:456215"/>
        <dbReference type="EC" id="6.2.1.14"/>
    </reaction>
</comment>
<dbReference type="AlphaFoldDB" id="A0A2T4MED6"/>
<dbReference type="EC" id="6.2.1.14" evidence="4"/>
<dbReference type="InterPro" id="IPR005499">
    <property type="entry name" value="BioW"/>
</dbReference>
<keyword evidence="5 11" id="KW-0436">Ligase</keyword>
<evidence type="ECO:0000256" key="5">
    <source>
        <dbReference type="ARBA" id="ARBA00022598"/>
    </source>
</evidence>
<dbReference type="EMBL" id="WMFL01000060">
    <property type="protein sequence ID" value="NJI02168.1"/>
    <property type="molecule type" value="Genomic_DNA"/>
</dbReference>
<comment type="cofactor">
    <cofactor evidence="1">
        <name>Mg(2+)</name>
        <dbReference type="ChEBI" id="CHEBI:18420"/>
    </cofactor>
</comment>
<keyword evidence="7" id="KW-0093">Biotin biosynthesis</keyword>
<keyword evidence="9" id="KW-0460">Magnesium</keyword>
<comment type="pathway">
    <text evidence="2">Metabolic intermediate metabolism; pimeloyl-CoA biosynthesis; pimeloyl-CoA from pimelate: step 1/1.</text>
</comment>
<accession>A0A2T4MED6</accession>
<protein>
    <recommendedName>
        <fullName evidence="4">6-carboxyhexanoate--CoA ligase</fullName>
        <ecNumber evidence="4">6.2.1.14</ecNumber>
    </recommendedName>
</protein>
<reference evidence="11" key="1">
    <citation type="submission" date="2019-11" db="EMBL/GenBank/DDBJ databases">
        <title>Whole genome comparisons of Staphylococcus agnetis isolates from cattle and chickens.</title>
        <authorList>
            <person name="Rhoads D."/>
            <person name="Shwani A."/>
            <person name="Adkins P."/>
            <person name="Calcutt M."/>
            <person name="Middleton J."/>
        </authorList>
    </citation>
    <scope>NUCLEOTIDE SEQUENCE</scope>
    <source>
        <strain evidence="11">1387</strain>
    </source>
</reference>
<dbReference type="RefSeq" id="WP_107368964.1">
    <property type="nucleotide sequence ID" value="NZ_CP045927.1"/>
</dbReference>
<evidence type="ECO:0000256" key="8">
    <source>
        <dbReference type="ARBA" id="ARBA00022840"/>
    </source>
</evidence>
<dbReference type="GO" id="GO:0042410">
    <property type="term" value="F:6-carboxyhexanoate-CoA ligase activity"/>
    <property type="evidence" value="ECO:0007669"/>
    <property type="project" value="UniProtKB-EC"/>
</dbReference>
<evidence type="ECO:0000313" key="12">
    <source>
        <dbReference type="Proteomes" id="UP000646308"/>
    </source>
</evidence>
<dbReference type="GeneID" id="57692746"/>
<keyword evidence="8" id="KW-0067">ATP-binding</keyword>
<evidence type="ECO:0000256" key="2">
    <source>
        <dbReference type="ARBA" id="ARBA00005075"/>
    </source>
</evidence>